<dbReference type="PANTHER" id="PTHR43135:SF3">
    <property type="entry name" value="ALPHA-D-RIBOSE 1-METHYLPHOSPHONATE 5-TRIPHOSPHATE DIPHOSPHATASE"/>
    <property type="match status" value="1"/>
</dbReference>
<comment type="caution">
    <text evidence="3">The sequence shown here is derived from an EMBL/GenBank/DDBJ whole genome shotgun (WGS) entry which is preliminary data.</text>
</comment>
<dbReference type="InterPro" id="IPR011059">
    <property type="entry name" value="Metal-dep_hydrolase_composite"/>
</dbReference>
<gene>
    <name evidence="3" type="ORF">B5C34_03060</name>
</gene>
<dbReference type="InterPro" id="IPR006680">
    <property type="entry name" value="Amidohydro-rel"/>
</dbReference>
<sequence>MRIRSFASLLLAAVALPAVALPAAAQDLYHGLTILDPDTGTASPDSYILVEDGHIAAIGTGLPAAHGDAVLHDLGGQWALPGLIDTHAHLTLGPTEIRVEDEVPVMRAVTDQEIVTHGARMLLSYGITTIRNPGGSTEENARYAAEREAGERLGPEMVWAGEIIDRGPFAFENLVTLVTPEDSVADIVAAQADAGARYAKLYTGLDEDDLAQGIGMAHEHGMQTIGHFGDVSWTRAADLGIDSIVHAMPTSPDLLPADRRKTYLETRRQGPLQFFEWYEAAALDAPEIAQMIETLARNDVTFDATLVAFEPAFFGDDEQLLSSVAEHAHPDMVKNWRSGFRFDAGWQADDYARARAIWPKALQLVRMMYEGGVPMTIGTDFANPFIAPGLSMSREMALHQQAGIPASAVLRMATSDAARSLGLDDRIGAIRPGMEADILFLAADPRPDLARIANVEGVMSDGMLMTPKDLRSGF</sequence>
<dbReference type="GO" id="GO:0016810">
    <property type="term" value="F:hydrolase activity, acting on carbon-nitrogen (but not peptide) bonds"/>
    <property type="evidence" value="ECO:0007669"/>
    <property type="project" value="InterPro"/>
</dbReference>
<dbReference type="InterPro" id="IPR032466">
    <property type="entry name" value="Metal_Hydrolase"/>
</dbReference>
<proteinExistence type="predicted"/>
<evidence type="ECO:0000313" key="4">
    <source>
        <dbReference type="Proteomes" id="UP000198462"/>
    </source>
</evidence>
<dbReference type="Proteomes" id="UP000198462">
    <property type="component" value="Unassembled WGS sequence"/>
</dbReference>
<keyword evidence="4" id="KW-1185">Reference proteome</keyword>
<dbReference type="RefSeq" id="WP_088711327.1">
    <property type="nucleotide sequence ID" value="NZ_NFZT01000001.1"/>
</dbReference>
<feature type="domain" description="Amidohydrolase-related" evidence="2">
    <location>
        <begin position="79"/>
        <end position="462"/>
    </location>
</feature>
<dbReference type="AlphaFoldDB" id="A0A219B2I4"/>
<accession>A0A219B2I4</accession>
<dbReference type="Gene3D" id="3.30.110.90">
    <property type="entry name" value="Amidohydrolase"/>
    <property type="match status" value="1"/>
</dbReference>
<evidence type="ECO:0000313" key="3">
    <source>
        <dbReference type="EMBL" id="OWV32531.1"/>
    </source>
</evidence>
<dbReference type="SUPFAM" id="SSF51556">
    <property type="entry name" value="Metallo-dependent hydrolases"/>
    <property type="match status" value="1"/>
</dbReference>
<reference evidence="4" key="1">
    <citation type="submission" date="2017-05" db="EMBL/GenBank/DDBJ databases">
        <authorList>
            <person name="Lin X."/>
        </authorList>
    </citation>
    <scope>NUCLEOTIDE SEQUENCE [LARGE SCALE GENOMIC DNA]</scope>
    <source>
        <strain evidence="4">JLT2012</strain>
    </source>
</reference>
<dbReference type="OrthoDB" id="9782972at2"/>
<evidence type="ECO:0000259" key="2">
    <source>
        <dbReference type="Pfam" id="PF01979"/>
    </source>
</evidence>
<dbReference type="InterPro" id="IPR051781">
    <property type="entry name" value="Metallo-dep_Hydrolase"/>
</dbReference>
<dbReference type="SUPFAM" id="SSF51338">
    <property type="entry name" value="Composite domain of metallo-dependent hydrolases"/>
    <property type="match status" value="1"/>
</dbReference>
<name>A0A219B2I4_9SPHN</name>
<keyword evidence="1" id="KW-0732">Signal</keyword>
<feature type="chain" id="PRO_5012962506" description="Amidohydrolase-related domain-containing protein" evidence="1">
    <location>
        <begin position="21"/>
        <end position="474"/>
    </location>
</feature>
<dbReference type="EMBL" id="NFZT01000001">
    <property type="protein sequence ID" value="OWV32531.1"/>
    <property type="molecule type" value="Genomic_DNA"/>
</dbReference>
<organism evidence="3 4">
    <name type="scientific">Pacificimonas flava</name>
    <dbReference type="NCBI Taxonomy" id="1234595"/>
    <lineage>
        <taxon>Bacteria</taxon>
        <taxon>Pseudomonadati</taxon>
        <taxon>Pseudomonadota</taxon>
        <taxon>Alphaproteobacteria</taxon>
        <taxon>Sphingomonadales</taxon>
        <taxon>Sphingosinicellaceae</taxon>
        <taxon>Pacificimonas</taxon>
    </lineage>
</organism>
<dbReference type="Gene3D" id="3.40.50.10910">
    <property type="entry name" value="Amidohydrolase"/>
    <property type="match status" value="1"/>
</dbReference>
<dbReference type="Gene3D" id="3.20.20.140">
    <property type="entry name" value="Metal-dependent hydrolases"/>
    <property type="match status" value="1"/>
</dbReference>
<evidence type="ECO:0000256" key="1">
    <source>
        <dbReference type="SAM" id="SignalP"/>
    </source>
</evidence>
<dbReference type="Gene3D" id="2.30.40.10">
    <property type="entry name" value="Urease, subunit C, domain 1"/>
    <property type="match status" value="2"/>
</dbReference>
<dbReference type="Pfam" id="PF01979">
    <property type="entry name" value="Amidohydro_1"/>
    <property type="match status" value="1"/>
</dbReference>
<dbReference type="PANTHER" id="PTHR43135">
    <property type="entry name" value="ALPHA-D-RIBOSE 1-METHYLPHOSPHONATE 5-TRIPHOSPHATE DIPHOSPHATASE"/>
    <property type="match status" value="1"/>
</dbReference>
<feature type="signal peptide" evidence="1">
    <location>
        <begin position="1"/>
        <end position="20"/>
    </location>
</feature>
<protein>
    <recommendedName>
        <fullName evidence="2">Amidohydrolase-related domain-containing protein</fullName>
    </recommendedName>
</protein>